<evidence type="ECO:0000259" key="2">
    <source>
        <dbReference type="SMART" id="SM00646"/>
    </source>
</evidence>
<keyword evidence="1" id="KW-0378">Hydrolase</keyword>
<protein>
    <recommendedName>
        <fullName evidence="2">MurNAc-LAA domain-containing protein</fullName>
    </recommendedName>
</protein>
<dbReference type="SMART" id="SM00646">
    <property type="entry name" value="Ami_3"/>
    <property type="match status" value="1"/>
</dbReference>
<dbReference type="Pfam" id="PF01520">
    <property type="entry name" value="Amidase_3"/>
    <property type="match status" value="1"/>
</dbReference>
<keyword evidence="4" id="KW-1185">Reference proteome</keyword>
<dbReference type="GO" id="GO:0009253">
    <property type="term" value="P:peptidoglycan catabolic process"/>
    <property type="evidence" value="ECO:0007669"/>
    <property type="project" value="InterPro"/>
</dbReference>
<evidence type="ECO:0000256" key="1">
    <source>
        <dbReference type="ARBA" id="ARBA00022801"/>
    </source>
</evidence>
<accession>A0A1B0C123</accession>
<reference evidence="4" key="1">
    <citation type="submission" date="2015-01" db="EMBL/GenBank/DDBJ databases">
        <authorList>
            <person name="Aksoy S."/>
            <person name="Warren W."/>
            <person name="Wilson R.K."/>
        </authorList>
    </citation>
    <scope>NUCLEOTIDE SEQUENCE [LARGE SCALE GENOMIC DNA]</scope>
    <source>
        <strain evidence="4">IAEA</strain>
    </source>
</reference>
<reference evidence="3" key="2">
    <citation type="submission" date="2020-05" db="UniProtKB">
        <authorList>
            <consortium name="EnsemblMetazoa"/>
        </authorList>
    </citation>
    <scope>IDENTIFICATION</scope>
    <source>
        <strain evidence="3">IAEA</strain>
    </source>
</reference>
<dbReference type="PANTHER" id="PTHR30404:SF0">
    <property type="entry name" value="N-ACETYLMURAMOYL-L-ALANINE AMIDASE AMIC"/>
    <property type="match status" value="1"/>
</dbReference>
<dbReference type="SUPFAM" id="SSF53187">
    <property type="entry name" value="Zn-dependent exopeptidases"/>
    <property type="match status" value="1"/>
</dbReference>
<dbReference type="PANTHER" id="PTHR30404">
    <property type="entry name" value="N-ACETYLMURAMOYL-L-ALANINE AMIDASE"/>
    <property type="match status" value="1"/>
</dbReference>
<dbReference type="Proteomes" id="UP000092460">
    <property type="component" value="Unassembled WGS sequence"/>
</dbReference>
<evidence type="ECO:0000313" key="4">
    <source>
        <dbReference type="Proteomes" id="UP000092460"/>
    </source>
</evidence>
<sequence length="168" mass="19388">MIDPGHGGGDPGAIGKNNTYEKNITLQVSQKLKYLMQKNHYIHVYMTRNKDIFVSLKNRISQARRIRSSGDYYLDNTIFDLLQTATMRESLRFGRHILNSIGKITKLHKHNVDYAGFAVLKYPEIPSILIELAFISNVQEEIKLKNNDYQQKIAEAIFRGIQIYLSNK</sequence>
<dbReference type="AlphaFoldDB" id="A0A1B0C123"/>
<dbReference type="InterPro" id="IPR002508">
    <property type="entry name" value="MurNAc-LAA_cat"/>
</dbReference>
<organism evidence="3 4">
    <name type="scientific">Glossina palpalis gambiensis</name>
    <dbReference type="NCBI Taxonomy" id="67801"/>
    <lineage>
        <taxon>Eukaryota</taxon>
        <taxon>Metazoa</taxon>
        <taxon>Ecdysozoa</taxon>
        <taxon>Arthropoda</taxon>
        <taxon>Hexapoda</taxon>
        <taxon>Insecta</taxon>
        <taxon>Pterygota</taxon>
        <taxon>Neoptera</taxon>
        <taxon>Endopterygota</taxon>
        <taxon>Diptera</taxon>
        <taxon>Brachycera</taxon>
        <taxon>Muscomorpha</taxon>
        <taxon>Hippoboscoidea</taxon>
        <taxon>Glossinidae</taxon>
        <taxon>Glossina</taxon>
    </lineage>
</organism>
<dbReference type="EnsemblMetazoa" id="GPPI046348-RA">
    <property type="protein sequence ID" value="GPPI046348-PA"/>
    <property type="gene ID" value="GPPI046348"/>
</dbReference>
<dbReference type="CDD" id="cd02696">
    <property type="entry name" value="MurNAc-LAA"/>
    <property type="match status" value="1"/>
</dbReference>
<dbReference type="VEuPathDB" id="VectorBase:GPPI046348"/>
<evidence type="ECO:0000313" key="3">
    <source>
        <dbReference type="EnsemblMetazoa" id="GPPI046348-PA"/>
    </source>
</evidence>
<dbReference type="InterPro" id="IPR050695">
    <property type="entry name" value="N-acetylmuramoyl_amidase_3"/>
</dbReference>
<dbReference type="EMBL" id="JXJN01023877">
    <property type="status" value="NOT_ANNOTATED_CDS"/>
    <property type="molecule type" value="Genomic_DNA"/>
</dbReference>
<dbReference type="GO" id="GO:0008745">
    <property type="term" value="F:N-acetylmuramoyl-L-alanine amidase activity"/>
    <property type="evidence" value="ECO:0007669"/>
    <property type="project" value="InterPro"/>
</dbReference>
<name>A0A1B0C123_9MUSC</name>
<feature type="domain" description="MurNAc-LAA" evidence="2">
    <location>
        <begin position="48"/>
        <end position="162"/>
    </location>
</feature>
<proteinExistence type="predicted"/>
<dbReference type="Gene3D" id="3.40.630.40">
    <property type="entry name" value="Zn-dependent exopeptidases"/>
    <property type="match status" value="2"/>
</dbReference>